<comment type="cofactor">
    <cofactor evidence="10">
        <name>pyridoxal 5'-phosphate</name>
        <dbReference type="ChEBI" id="CHEBI:597326"/>
    </cofactor>
</comment>
<evidence type="ECO:0000313" key="12">
    <source>
        <dbReference type="Proteomes" id="UP000620550"/>
    </source>
</evidence>
<keyword evidence="10" id="KW-0663">Pyridoxal phosphate</keyword>
<dbReference type="InterPro" id="IPR043132">
    <property type="entry name" value="BCAT-like_C"/>
</dbReference>
<name>A0ABQ3I0E9_9SPHI</name>
<protein>
    <recommendedName>
        <fullName evidence="10">Branched-chain-amino-acid aminotransferase</fullName>
        <shortName evidence="10">BCAT</shortName>
        <ecNumber evidence="10">2.6.1.42</ecNumber>
    </recommendedName>
</protein>
<evidence type="ECO:0000313" key="11">
    <source>
        <dbReference type="EMBL" id="GHE41349.1"/>
    </source>
</evidence>
<dbReference type="NCBIfam" id="TIGR01122">
    <property type="entry name" value="ilvE_I"/>
    <property type="match status" value="1"/>
</dbReference>
<dbReference type="InterPro" id="IPR043131">
    <property type="entry name" value="BCAT-like_N"/>
</dbReference>
<gene>
    <name evidence="10 11" type="primary">ilvE</name>
    <name evidence="11" type="ORF">GCM10017764_25900</name>
</gene>
<evidence type="ECO:0000256" key="5">
    <source>
        <dbReference type="ARBA" id="ARBA00022576"/>
    </source>
</evidence>
<dbReference type="InterPro" id="IPR036038">
    <property type="entry name" value="Aminotransferase-like"/>
</dbReference>
<proteinExistence type="inferred from homology"/>
<dbReference type="PANTHER" id="PTHR42743">
    <property type="entry name" value="AMINO-ACID AMINOTRANSFERASE"/>
    <property type="match status" value="1"/>
</dbReference>
<evidence type="ECO:0000256" key="1">
    <source>
        <dbReference type="ARBA" id="ARBA00004824"/>
    </source>
</evidence>
<keyword evidence="10" id="KW-0100">Branched-chain amino acid biosynthesis</keyword>
<evidence type="ECO:0000256" key="8">
    <source>
        <dbReference type="ARBA" id="ARBA00048798"/>
    </source>
</evidence>
<dbReference type="GO" id="GO:0008483">
    <property type="term" value="F:transaminase activity"/>
    <property type="evidence" value="ECO:0007669"/>
    <property type="project" value="UniProtKB-KW"/>
</dbReference>
<accession>A0ABQ3I0E9</accession>
<evidence type="ECO:0000256" key="10">
    <source>
        <dbReference type="RuleBase" id="RU364094"/>
    </source>
</evidence>
<evidence type="ECO:0000256" key="3">
    <source>
        <dbReference type="ARBA" id="ARBA00005072"/>
    </source>
</evidence>
<dbReference type="InterPro" id="IPR005785">
    <property type="entry name" value="B_amino_transI"/>
</dbReference>
<dbReference type="Proteomes" id="UP000620550">
    <property type="component" value="Unassembled WGS sequence"/>
</dbReference>
<keyword evidence="6 10" id="KW-0808">Transferase</keyword>
<comment type="catalytic activity">
    <reaction evidence="8 10">
        <text>L-isoleucine + 2-oxoglutarate = (S)-3-methyl-2-oxopentanoate + L-glutamate</text>
        <dbReference type="Rhea" id="RHEA:24801"/>
        <dbReference type="ChEBI" id="CHEBI:16810"/>
        <dbReference type="ChEBI" id="CHEBI:29985"/>
        <dbReference type="ChEBI" id="CHEBI:35146"/>
        <dbReference type="ChEBI" id="CHEBI:58045"/>
        <dbReference type="EC" id="2.6.1.42"/>
    </reaction>
</comment>
<dbReference type="PANTHER" id="PTHR42743:SF11">
    <property type="entry name" value="AMINODEOXYCHORISMATE LYASE"/>
    <property type="match status" value="1"/>
</dbReference>
<keyword evidence="12" id="KW-1185">Reference proteome</keyword>
<dbReference type="RefSeq" id="WP_229826554.1">
    <property type="nucleotide sequence ID" value="NZ_BNAF01000009.1"/>
</dbReference>
<dbReference type="InterPro" id="IPR050571">
    <property type="entry name" value="Class-IV_PLP-Dep_Aminotrnsfr"/>
</dbReference>
<comment type="pathway">
    <text evidence="1 10">Amino-acid biosynthesis; L-isoleucine biosynthesis; L-isoleucine from 2-oxobutanoate: step 4/4.</text>
</comment>
<reference evidence="12" key="1">
    <citation type="journal article" date="2019" name="Int. J. Syst. Evol. Microbiol.">
        <title>The Global Catalogue of Microorganisms (GCM) 10K type strain sequencing project: providing services to taxonomists for standard genome sequencing and annotation.</title>
        <authorList>
            <consortium name="The Broad Institute Genomics Platform"/>
            <consortium name="The Broad Institute Genome Sequencing Center for Infectious Disease"/>
            <person name="Wu L."/>
            <person name="Ma J."/>
        </authorList>
    </citation>
    <scope>NUCLEOTIDE SEQUENCE [LARGE SCALE GENOMIC DNA]</scope>
    <source>
        <strain evidence="12">CGMCC 1.12966</strain>
    </source>
</reference>
<comment type="catalytic activity">
    <reaction evidence="9 10">
        <text>L-leucine + 2-oxoglutarate = 4-methyl-2-oxopentanoate + L-glutamate</text>
        <dbReference type="Rhea" id="RHEA:18321"/>
        <dbReference type="ChEBI" id="CHEBI:16810"/>
        <dbReference type="ChEBI" id="CHEBI:17865"/>
        <dbReference type="ChEBI" id="CHEBI:29985"/>
        <dbReference type="ChEBI" id="CHEBI:57427"/>
        <dbReference type="EC" id="2.6.1.42"/>
    </reaction>
</comment>
<comment type="similarity">
    <text evidence="4 10">Belongs to the class-IV pyridoxal-phosphate-dependent aminotransferase family.</text>
</comment>
<dbReference type="Gene3D" id="3.20.10.10">
    <property type="entry name" value="D-amino Acid Aminotransferase, subunit A, domain 2"/>
    <property type="match status" value="1"/>
</dbReference>
<dbReference type="CDD" id="cd00449">
    <property type="entry name" value="PLPDE_IV"/>
    <property type="match status" value="1"/>
</dbReference>
<organism evidence="11 12">
    <name type="scientific">Sphingobacterium griseoflavum</name>
    <dbReference type="NCBI Taxonomy" id="1474952"/>
    <lineage>
        <taxon>Bacteria</taxon>
        <taxon>Pseudomonadati</taxon>
        <taxon>Bacteroidota</taxon>
        <taxon>Sphingobacteriia</taxon>
        <taxon>Sphingobacteriales</taxon>
        <taxon>Sphingobacteriaceae</taxon>
        <taxon>Sphingobacterium</taxon>
    </lineage>
</organism>
<dbReference type="EC" id="2.6.1.42" evidence="10"/>
<evidence type="ECO:0000256" key="2">
    <source>
        <dbReference type="ARBA" id="ARBA00004931"/>
    </source>
</evidence>
<evidence type="ECO:0000256" key="7">
    <source>
        <dbReference type="ARBA" id="ARBA00048212"/>
    </source>
</evidence>
<comment type="catalytic activity">
    <reaction evidence="7 10">
        <text>L-valine + 2-oxoglutarate = 3-methyl-2-oxobutanoate + L-glutamate</text>
        <dbReference type="Rhea" id="RHEA:24813"/>
        <dbReference type="ChEBI" id="CHEBI:11851"/>
        <dbReference type="ChEBI" id="CHEBI:16810"/>
        <dbReference type="ChEBI" id="CHEBI:29985"/>
        <dbReference type="ChEBI" id="CHEBI:57762"/>
        <dbReference type="EC" id="2.6.1.42"/>
    </reaction>
</comment>
<dbReference type="Pfam" id="PF01063">
    <property type="entry name" value="Aminotran_4"/>
    <property type="match status" value="1"/>
</dbReference>
<comment type="pathway">
    <text evidence="3 10">Amino-acid biosynthesis; L-leucine biosynthesis; L-leucine from 3-methyl-2-oxobutanoate: step 4/4.</text>
</comment>
<dbReference type="NCBIfam" id="NF005146">
    <property type="entry name" value="PRK06606.1"/>
    <property type="match status" value="1"/>
</dbReference>
<keyword evidence="10" id="KW-0028">Amino-acid biosynthesis</keyword>
<evidence type="ECO:0000256" key="6">
    <source>
        <dbReference type="ARBA" id="ARBA00022679"/>
    </source>
</evidence>
<comment type="function">
    <text evidence="10">Acts on leucine, isoleucine and valine.</text>
</comment>
<comment type="pathway">
    <text evidence="2 10">Amino-acid biosynthesis; L-valine biosynthesis; L-valine from pyruvate: step 4/4.</text>
</comment>
<evidence type="ECO:0000256" key="9">
    <source>
        <dbReference type="ARBA" id="ARBA00049229"/>
    </source>
</evidence>
<dbReference type="InterPro" id="IPR001544">
    <property type="entry name" value="Aminotrans_IV"/>
</dbReference>
<dbReference type="EMBL" id="BNAF01000009">
    <property type="protein sequence ID" value="GHE41349.1"/>
    <property type="molecule type" value="Genomic_DNA"/>
</dbReference>
<keyword evidence="5 10" id="KW-0032">Aminotransferase</keyword>
<sequence>MLTDKINMNMQYYNQHTYIFLNGDFVKASEAGTDLFGQSLHYGYGVFEGLRAYSTHHGIRIFKAEEHFDRLQQSCEAINLPYEWNKQQLIASTYELLDKNNLRAAYIRPLVFSGANMHLTAAASANIMIAAWEWGPYLGQNLLRVCTSSLERPNPKSFPVEAKVSGQFVNSILASNEALKRGFDEALLLDQDGFVAQASSENLFIEKDFKLYTPPLENVFPGITRQTVIELCRELHIEIVEKKLTIQEVLAADSAFLSGTAAEIIGIKEVDGVAYKEDWEHTIGASIQRKYKKLVLEEENYEVII</sequence>
<evidence type="ECO:0000256" key="4">
    <source>
        <dbReference type="ARBA" id="ARBA00009320"/>
    </source>
</evidence>
<dbReference type="Gene3D" id="3.30.470.10">
    <property type="match status" value="1"/>
</dbReference>
<comment type="caution">
    <text evidence="11">The sequence shown here is derived from an EMBL/GenBank/DDBJ whole genome shotgun (WGS) entry which is preliminary data.</text>
</comment>
<dbReference type="SUPFAM" id="SSF56752">
    <property type="entry name" value="D-aminoacid aminotransferase-like PLP-dependent enzymes"/>
    <property type="match status" value="1"/>
</dbReference>